<accession>A0A3B0TBQ4</accession>
<evidence type="ECO:0000313" key="1">
    <source>
        <dbReference type="EMBL" id="VAW04436.1"/>
    </source>
</evidence>
<gene>
    <name evidence="1" type="ORF">MNBD_ALPHA04-1754</name>
</gene>
<sequence length="53" mass="5966">MVLEARIVSFMERSGDNINIENGGPGPKQKIVQLSHNYMMFSYFTVMSLPACL</sequence>
<dbReference type="AlphaFoldDB" id="A0A3B0TBQ4"/>
<protein>
    <submittedName>
        <fullName evidence="1">Uncharacterized protein</fullName>
    </submittedName>
</protein>
<reference evidence="1" key="1">
    <citation type="submission" date="2018-06" db="EMBL/GenBank/DDBJ databases">
        <authorList>
            <person name="Zhirakovskaya E."/>
        </authorList>
    </citation>
    <scope>NUCLEOTIDE SEQUENCE</scope>
</reference>
<feature type="non-terminal residue" evidence="1">
    <location>
        <position position="53"/>
    </location>
</feature>
<name>A0A3B0TBQ4_9ZZZZ</name>
<proteinExistence type="predicted"/>
<dbReference type="EMBL" id="UOEF01000403">
    <property type="protein sequence ID" value="VAW04436.1"/>
    <property type="molecule type" value="Genomic_DNA"/>
</dbReference>
<organism evidence="1">
    <name type="scientific">hydrothermal vent metagenome</name>
    <dbReference type="NCBI Taxonomy" id="652676"/>
    <lineage>
        <taxon>unclassified sequences</taxon>
        <taxon>metagenomes</taxon>
        <taxon>ecological metagenomes</taxon>
    </lineage>
</organism>